<keyword evidence="2" id="KW-1185">Reference proteome</keyword>
<dbReference type="PANTHER" id="PTHR37181:SF1">
    <property type="entry name" value="F6A14.6 PROTEIN"/>
    <property type="match status" value="1"/>
</dbReference>
<accession>A0A7J7MK81</accession>
<evidence type="ECO:0000313" key="2">
    <source>
        <dbReference type="Proteomes" id="UP000541444"/>
    </source>
</evidence>
<dbReference type="EMBL" id="JACGCM010001428">
    <property type="protein sequence ID" value="KAF6155286.1"/>
    <property type="molecule type" value="Genomic_DNA"/>
</dbReference>
<comment type="caution">
    <text evidence="1">The sequence shown here is derived from an EMBL/GenBank/DDBJ whole genome shotgun (WGS) entry which is preliminary data.</text>
</comment>
<protein>
    <submittedName>
        <fullName evidence="1">Uncharacterized protein</fullName>
    </submittedName>
</protein>
<sequence length="400" mass="44673">MSLLQTITKAALNSETLTSQSKYPIVLNSDEILLNLKPSANDDSNDSYLIKRVQGWKISNIESEIIELGNKFLKKLKRKAKEFKGKSKNPNSNVQDEFLGIFNSFLVKNGNIIGVSVELEPSEKRYTCVLVEKLGFLIGEDLAGLILDVCVNLEIWDLLETLIVNGVRGHLSSTSWIESLVEKKRSDLLCVCVKHIGEVGASNFLTILKYFLSPPKGSEDTMSSIRKQWESQAFLAIEKVTNARVTDQYLDLAKQASILLMISYDGFSSSELCMHYLFASPNVDELILSYSLSRLNGLEMFKLIQYLGKWLRKYERFPQAIPCVNAASVLGLDACDWVPSLVSIVKSLGLMFDDHFSSLVLSSEYHEELRSIEGIVKSLSSEARLCCSVTDVVENLVSGI</sequence>
<dbReference type="AlphaFoldDB" id="A0A7J7MK81"/>
<evidence type="ECO:0000313" key="1">
    <source>
        <dbReference type="EMBL" id="KAF6155286.1"/>
    </source>
</evidence>
<dbReference type="PANTHER" id="PTHR37181">
    <property type="entry name" value="F6A14.6 PROTEIN"/>
    <property type="match status" value="1"/>
</dbReference>
<proteinExistence type="predicted"/>
<organism evidence="1 2">
    <name type="scientific">Kingdonia uniflora</name>
    <dbReference type="NCBI Taxonomy" id="39325"/>
    <lineage>
        <taxon>Eukaryota</taxon>
        <taxon>Viridiplantae</taxon>
        <taxon>Streptophyta</taxon>
        <taxon>Embryophyta</taxon>
        <taxon>Tracheophyta</taxon>
        <taxon>Spermatophyta</taxon>
        <taxon>Magnoliopsida</taxon>
        <taxon>Ranunculales</taxon>
        <taxon>Circaeasteraceae</taxon>
        <taxon>Kingdonia</taxon>
    </lineage>
</organism>
<dbReference type="OrthoDB" id="783877at2759"/>
<name>A0A7J7MK81_9MAGN</name>
<reference evidence="1 2" key="1">
    <citation type="journal article" date="2020" name="IScience">
        <title>Genome Sequencing of the Endangered Kingdonia uniflora (Circaeasteraceae, Ranunculales) Reveals Potential Mechanisms of Evolutionary Specialization.</title>
        <authorList>
            <person name="Sun Y."/>
            <person name="Deng T."/>
            <person name="Zhang A."/>
            <person name="Moore M.J."/>
            <person name="Landis J.B."/>
            <person name="Lin N."/>
            <person name="Zhang H."/>
            <person name="Zhang X."/>
            <person name="Huang J."/>
            <person name="Zhang X."/>
            <person name="Sun H."/>
            <person name="Wang H."/>
        </authorList>
    </citation>
    <scope>NUCLEOTIDE SEQUENCE [LARGE SCALE GENOMIC DNA]</scope>
    <source>
        <strain evidence="1">TB1705</strain>
        <tissue evidence="1">Leaf</tissue>
    </source>
</reference>
<dbReference type="Proteomes" id="UP000541444">
    <property type="component" value="Unassembled WGS sequence"/>
</dbReference>
<gene>
    <name evidence="1" type="ORF">GIB67_019812</name>
</gene>